<dbReference type="SMART" id="SM00905">
    <property type="entry name" value="FolB"/>
    <property type="match status" value="1"/>
</dbReference>
<dbReference type="EC" id="2.7.6.3" evidence="13"/>
<feature type="domain" description="PPPDE" evidence="32">
    <location>
        <begin position="886"/>
        <end position="1027"/>
    </location>
</feature>
<dbReference type="Pfam" id="PF01288">
    <property type="entry name" value="HPPK"/>
    <property type="match status" value="1"/>
</dbReference>
<evidence type="ECO:0000256" key="23">
    <source>
        <dbReference type="ARBA" id="ARBA00023268"/>
    </source>
</evidence>
<dbReference type="Gene3D" id="3.40.30.10">
    <property type="entry name" value="Glutaredoxin"/>
    <property type="match status" value="1"/>
</dbReference>
<dbReference type="Pfam" id="PF00085">
    <property type="entry name" value="Thioredoxin"/>
    <property type="match status" value="1"/>
</dbReference>
<feature type="domain" description="Pterin-binding" evidence="29">
    <location>
        <begin position="557"/>
        <end position="830"/>
    </location>
</feature>
<dbReference type="Gene3D" id="3.20.20.20">
    <property type="entry name" value="Dihydropteroate synthase-like"/>
    <property type="match status" value="1"/>
</dbReference>
<keyword evidence="20" id="KW-0067">ATP-binding</keyword>
<evidence type="ECO:0000256" key="24">
    <source>
        <dbReference type="ARBA" id="ARBA00058009"/>
    </source>
</evidence>
<evidence type="ECO:0000256" key="28">
    <source>
        <dbReference type="SAM" id="MobiDB-lite"/>
    </source>
</evidence>
<feature type="compositionally biased region" description="Low complexity" evidence="28">
    <location>
        <begin position="87"/>
        <end position="103"/>
    </location>
</feature>
<dbReference type="GO" id="GO:0046654">
    <property type="term" value="P:tetrahydrofolate biosynthetic process"/>
    <property type="evidence" value="ECO:0007669"/>
    <property type="project" value="UniProtKB-UniPathway"/>
</dbReference>
<comment type="catalytic activity">
    <reaction evidence="3">
        <text>7,8-dihydroneopterin = 6-hydroxymethyl-7,8-dihydropterin + glycolaldehyde</text>
        <dbReference type="Rhea" id="RHEA:10540"/>
        <dbReference type="ChEBI" id="CHEBI:17001"/>
        <dbReference type="ChEBI" id="CHEBI:17071"/>
        <dbReference type="ChEBI" id="CHEBI:44841"/>
        <dbReference type="EC" id="4.1.2.25"/>
    </reaction>
</comment>
<dbReference type="Gene3D" id="3.30.70.560">
    <property type="entry name" value="7,8-Dihydro-6-hydroxymethylpterin-pyrophosphokinase HPPK"/>
    <property type="match status" value="1"/>
</dbReference>
<evidence type="ECO:0000256" key="6">
    <source>
        <dbReference type="ARBA" id="ARBA00005013"/>
    </source>
</evidence>
<keyword evidence="21" id="KW-0460">Magnesium</keyword>
<evidence type="ECO:0000256" key="10">
    <source>
        <dbReference type="ARBA" id="ARBA00009951"/>
    </source>
</evidence>
<comment type="function">
    <text evidence="24">Catalyzes three sequential steps of tetrahydrofolate biosynthesis.</text>
</comment>
<dbReference type="Gene3D" id="1.25.10.10">
    <property type="entry name" value="Leucine-rich Repeat Variant"/>
    <property type="match status" value="1"/>
</dbReference>
<evidence type="ECO:0000256" key="16">
    <source>
        <dbReference type="ARBA" id="ARBA00022723"/>
    </source>
</evidence>
<evidence type="ECO:0000256" key="1">
    <source>
        <dbReference type="ARBA" id="ARBA00000012"/>
    </source>
</evidence>
<dbReference type="InterPro" id="IPR000489">
    <property type="entry name" value="Pterin-binding_dom"/>
</dbReference>
<comment type="pathway">
    <text evidence="7">Cofactor biosynthesis; tetrahydrofolate biosynthesis; 2-amino-4-hydroxy-6-hydroxymethyl-7,8-dihydropteridine diphosphate from 7,8-dihydroneopterin triphosphate: step 4/4.</text>
</comment>
<evidence type="ECO:0000256" key="4">
    <source>
        <dbReference type="ARBA" id="ARBA00001946"/>
    </source>
</evidence>
<dbReference type="InterPro" id="IPR011989">
    <property type="entry name" value="ARM-like"/>
</dbReference>
<comment type="similarity">
    <text evidence="8">Belongs to the DeSI family.</text>
</comment>
<name>A0A238FCA1_9BASI</name>
<dbReference type="CDD" id="cd00739">
    <property type="entry name" value="DHPS"/>
    <property type="match status" value="1"/>
</dbReference>
<dbReference type="STRING" id="269621.A0A238FCA1"/>
<keyword evidence="15" id="KW-0808">Transferase</keyword>
<dbReference type="InterPro" id="IPR045031">
    <property type="entry name" value="DHP_synth-like"/>
</dbReference>
<organism evidence="33 34">
    <name type="scientific">Microbotryum intermedium</name>
    <dbReference type="NCBI Taxonomy" id="269621"/>
    <lineage>
        <taxon>Eukaryota</taxon>
        <taxon>Fungi</taxon>
        <taxon>Dikarya</taxon>
        <taxon>Basidiomycota</taxon>
        <taxon>Pucciniomycotina</taxon>
        <taxon>Microbotryomycetes</taxon>
        <taxon>Microbotryales</taxon>
        <taxon>Microbotryaceae</taxon>
        <taxon>Microbotryum</taxon>
    </lineage>
</organism>
<dbReference type="Pfam" id="PF02152">
    <property type="entry name" value="FolB"/>
    <property type="match status" value="1"/>
</dbReference>
<dbReference type="GO" id="GO:0016301">
    <property type="term" value="F:kinase activity"/>
    <property type="evidence" value="ECO:0007669"/>
    <property type="project" value="UniProtKB-KW"/>
</dbReference>
<dbReference type="PANTHER" id="PTHR20941:SF1">
    <property type="entry name" value="FOLIC ACID SYNTHESIS PROTEIN FOL1"/>
    <property type="match status" value="1"/>
</dbReference>
<dbReference type="GO" id="GO:0003848">
    <property type="term" value="F:2-amino-4-hydroxy-6-hydroxymethyldihydropteridine diphosphokinase activity"/>
    <property type="evidence" value="ECO:0007669"/>
    <property type="project" value="UniProtKB-EC"/>
</dbReference>
<accession>A0A238FCA1</accession>
<evidence type="ECO:0000256" key="25">
    <source>
        <dbReference type="ARBA" id="ARBA00061548"/>
    </source>
</evidence>
<keyword evidence="17" id="KW-0547">Nucleotide-binding</keyword>
<keyword evidence="14" id="KW-0645">Protease</keyword>
<dbReference type="PROSITE" id="PS50972">
    <property type="entry name" value="PTERIN_BINDING"/>
    <property type="match status" value="1"/>
</dbReference>
<dbReference type="SUPFAM" id="SSF55620">
    <property type="entry name" value="Tetrahydrobiopterin biosynthesis enzymes-like"/>
    <property type="match status" value="1"/>
</dbReference>
<feature type="region of interest" description="Disordered" evidence="28">
    <location>
        <begin position="83"/>
        <end position="103"/>
    </location>
</feature>
<dbReference type="InterPro" id="IPR036249">
    <property type="entry name" value="Thioredoxin-like_sf"/>
</dbReference>
<dbReference type="InterPro" id="IPR013535">
    <property type="entry name" value="PUL_dom"/>
</dbReference>
<evidence type="ECO:0000256" key="17">
    <source>
        <dbReference type="ARBA" id="ARBA00022741"/>
    </source>
</evidence>
<dbReference type="SUPFAM" id="SSF51717">
    <property type="entry name" value="Dihydropteroate synthetase-like"/>
    <property type="match status" value="1"/>
</dbReference>
<keyword evidence="19" id="KW-0378">Hydrolase</keyword>
<dbReference type="PROSITE" id="PS00793">
    <property type="entry name" value="DHPS_2"/>
    <property type="match status" value="1"/>
</dbReference>
<dbReference type="GO" id="GO:0005524">
    <property type="term" value="F:ATP binding"/>
    <property type="evidence" value="ECO:0007669"/>
    <property type="project" value="UniProtKB-KW"/>
</dbReference>
<dbReference type="InterPro" id="IPR011005">
    <property type="entry name" value="Dihydropteroate_synth-like_sf"/>
</dbReference>
<dbReference type="InterPro" id="IPR008580">
    <property type="entry name" value="PPPDE_dom"/>
</dbReference>
<comment type="cofactor">
    <cofactor evidence="4">
        <name>Mg(2+)</name>
        <dbReference type="ChEBI" id="CHEBI:18420"/>
    </cofactor>
</comment>
<dbReference type="GO" id="GO:0008233">
    <property type="term" value="F:peptidase activity"/>
    <property type="evidence" value="ECO:0007669"/>
    <property type="project" value="UniProtKB-KW"/>
</dbReference>
<feature type="domain" description="Thioredoxin" evidence="30">
    <location>
        <begin position="1046"/>
        <end position="1226"/>
    </location>
</feature>
<dbReference type="PROSITE" id="PS00794">
    <property type="entry name" value="HPPK"/>
    <property type="match status" value="1"/>
</dbReference>
<dbReference type="InterPro" id="IPR035907">
    <property type="entry name" value="Hppk_sf"/>
</dbReference>
<dbReference type="GO" id="GO:0004150">
    <property type="term" value="F:dihydroneopterin aldolase activity"/>
    <property type="evidence" value="ECO:0007669"/>
    <property type="project" value="UniProtKB-EC"/>
</dbReference>
<feature type="domain" description="PUL" evidence="31">
    <location>
        <begin position="1198"/>
        <end position="1483"/>
    </location>
</feature>
<evidence type="ECO:0000256" key="26">
    <source>
        <dbReference type="ARBA" id="ARBA00067568"/>
    </source>
</evidence>
<dbReference type="EMBL" id="FMSP01000006">
    <property type="protein sequence ID" value="SCV70807.1"/>
    <property type="molecule type" value="Genomic_DNA"/>
</dbReference>
<dbReference type="PROSITE" id="PS51352">
    <property type="entry name" value="THIOREDOXIN_2"/>
    <property type="match status" value="1"/>
</dbReference>
<dbReference type="InterPro" id="IPR006390">
    <property type="entry name" value="DHP_synth_dom"/>
</dbReference>
<dbReference type="NCBIfam" id="TIGR01498">
    <property type="entry name" value="folK"/>
    <property type="match status" value="1"/>
</dbReference>
<comment type="similarity">
    <text evidence="10">In the C-terminal section; belongs to the DHPS family.</text>
</comment>
<dbReference type="PANTHER" id="PTHR20941">
    <property type="entry name" value="FOLATE SYNTHESIS PROTEINS"/>
    <property type="match status" value="1"/>
</dbReference>
<dbReference type="InterPro" id="IPR013766">
    <property type="entry name" value="Thioredoxin_domain"/>
</dbReference>
<protein>
    <recommendedName>
        <fullName evidence="26">Folic acid synthesis protein FOL1</fullName>
        <ecNumber evidence="11">2.5.1.15</ecNumber>
        <ecNumber evidence="13">2.7.6.3</ecNumber>
        <ecNumber evidence="12">4.1.2.25</ecNumber>
    </recommendedName>
    <alternativeName>
        <fullName evidence="27">Folic acid synthesis protein fol1</fullName>
    </alternativeName>
</protein>
<evidence type="ECO:0000256" key="2">
    <source>
        <dbReference type="ARBA" id="ARBA00000198"/>
    </source>
</evidence>
<keyword evidence="16" id="KW-0479">Metal-binding</keyword>
<dbReference type="NCBIfam" id="TIGR01496">
    <property type="entry name" value="DHPS"/>
    <property type="match status" value="1"/>
</dbReference>
<keyword evidence="34" id="KW-1185">Reference proteome</keyword>
<comment type="catalytic activity">
    <reaction evidence="1">
        <text>(7,8-dihydropterin-6-yl)methyl diphosphate + 4-aminobenzoate = 7,8-dihydropteroate + diphosphate</text>
        <dbReference type="Rhea" id="RHEA:19949"/>
        <dbReference type="ChEBI" id="CHEBI:17836"/>
        <dbReference type="ChEBI" id="CHEBI:17839"/>
        <dbReference type="ChEBI" id="CHEBI:33019"/>
        <dbReference type="ChEBI" id="CHEBI:72950"/>
        <dbReference type="EC" id="2.5.1.15"/>
    </reaction>
</comment>
<comment type="catalytic activity">
    <reaction evidence="2">
        <text>6-hydroxymethyl-7,8-dihydropterin + ATP = (7,8-dihydropterin-6-yl)methyl diphosphate + AMP + H(+)</text>
        <dbReference type="Rhea" id="RHEA:11412"/>
        <dbReference type="ChEBI" id="CHEBI:15378"/>
        <dbReference type="ChEBI" id="CHEBI:30616"/>
        <dbReference type="ChEBI" id="CHEBI:44841"/>
        <dbReference type="ChEBI" id="CHEBI:72950"/>
        <dbReference type="ChEBI" id="CHEBI:456215"/>
        <dbReference type="EC" id="2.7.6.3"/>
    </reaction>
</comment>
<comment type="similarity">
    <text evidence="25">In the central section; belongs to the HPPK family.</text>
</comment>
<dbReference type="GO" id="GO:0046872">
    <property type="term" value="F:metal ion binding"/>
    <property type="evidence" value="ECO:0007669"/>
    <property type="project" value="UniProtKB-KW"/>
</dbReference>
<evidence type="ECO:0000256" key="21">
    <source>
        <dbReference type="ARBA" id="ARBA00022842"/>
    </source>
</evidence>
<dbReference type="CDD" id="cd00483">
    <property type="entry name" value="HPPK"/>
    <property type="match status" value="1"/>
</dbReference>
<keyword evidence="18" id="KW-0418">Kinase</keyword>
<evidence type="ECO:0000259" key="29">
    <source>
        <dbReference type="PROSITE" id="PS50972"/>
    </source>
</evidence>
<evidence type="ECO:0000256" key="27">
    <source>
        <dbReference type="ARBA" id="ARBA00068111"/>
    </source>
</evidence>
<sequence>MMQHPSASLPSRDLIQITSLALRTASLEQDLWQRPSKAQPLFVSLWIHTDVQDEAFTDSLLGSSLNYGTVTKAIEKAVAELAPLPPSSSSTSSSSSDEPDLNFSSSGGYPLEAIAELLAKVVLFRAKAPSVRLELTRPRALLAAESLGVDIFRTRSDYTAPGGTHPTASVEAFTLDRSSPNLAHDQLFVRGLRRYIIIGINACERLDEQEVIVDLEFFANPDAMSAHSLTNGARCEWRAWRQVVRRVEEQLSLSQPLTIEHITTSLAQLIVTPPTCSTSSLPRSWNVPRASVRVSKPSALMFAKYPSVQVTRDRNDFFNGSGALRATSSRGLATDAWSAGTSATAESSTSQSTAATEVLEEGGPHRVVLGVGTNMGQRVRYISEALKELGVVGSRGGHETRVIGTSFLYESEAMYVEEQAKFLNAAVEIETTMEPLPLLHALKSVEDKLGRQKTIRNGPRIIDLDMLFYDDLVFDSRQTTTELVTPEDRWLQIPHASIAEREFVLRPLVDLDPHFRHPTLGQTTSELLSALSSAPPTLKRVLPLSASLVPTLPLRRTLLMSIINTTPDSFSDGGDNVDIEASVATALSHLSAGADILDIGGMSTRPGAVDVTAEEEEARVVPLIRALRDRGVTSLVSIDTFRPSVARAAVIAGADIINDVMAGASEGMLEVMAAADVPVVLMHSRGTPTTMSKMTEYEAGDVVAGVRRELAQRVREALGAGVKRWNIIIDPGIGFAKTGADNLVLLRRLPAVLGRQGVGNDVEDDEDSALLRQFPSLVGLSRKKFIGTLTGKEVAKDRMLGTAAGVTASIAGGAEIVRVHDVEAMVDVVKVRASARRLCASQAPVLALSLRSPPIFTLSTCTASAPRLWLSGFQAISLATTMAAVEPILLFVYDLSNGMARQWGKMLTGQDVEGIWHTSLVLYGMEVFYGQGIDIVSPPGTTHHGQPVKQLSMGSTQIDRETFLEYTQGMREVYSADRYHLLDFNCNTFTNDVLGFLNGNQIPEDIRNLPNEIMSTPFGRNMRPMIDQMFRGGNARPDASNAVQSLLPPTTGSAATATPSQKSLGSNLQICTSTTSMQTALSENPAVAVMFTSASCPPCNAVKPYFEELARTHGTGPKRIVFVLVEMSVGGGAQVAQILTFGGPIRATPTFVFFARGKKLGQCQGADRQELRTQVQLLEMEIYPAHAHTKLSLPALTKLSKSLAPVVYPSFPPLPALAKKLDTSLSNHENGVDATTRDVLTKCVIAYLAALPAPPALPSTPLPVDAWIPATEKALEVLDPKQWFPLLDTYRLALSRDISRLSVSNTFTCFIRRLLERTCADLESSEKALILTLVRLISNMLPSPALVNLLLEAPSSFGTVARIIVRALLDPDHRVRSAGAGLAWSIVSRIYDRRVGSEMDADEEWQVEMASAVFEALLNEEESIEVVHCLAATLGLLMFQSTHAEPVKELLGVLGLDEMVKQKAKLLEGNPEVAQLFKEVELLCQS</sequence>
<comment type="pathway">
    <text evidence="6">Cofactor biosynthesis; tetrahydrofolate biosynthesis; 2-amino-4-hydroxy-6-hydroxymethyl-7,8-dihydropteridine diphosphate from 7,8-dihydroneopterin triphosphate: step 3/4.</text>
</comment>
<dbReference type="GO" id="GO:0004156">
    <property type="term" value="F:dihydropteroate synthase activity"/>
    <property type="evidence" value="ECO:0007669"/>
    <property type="project" value="UniProtKB-EC"/>
</dbReference>
<comment type="pathway">
    <text evidence="5">Cofactor biosynthesis; tetrahydrofolate biosynthesis; 7,8-dihydrofolate from 2-amino-4-hydroxy-6-hydroxymethyl-7,8-dihydropteridine diphosphate and 4-aminobenzoate: step 1/2.</text>
</comment>
<dbReference type="UniPathway" id="UPA00077">
    <property type="reaction ID" value="UER00155"/>
</dbReference>
<dbReference type="CDD" id="cd02947">
    <property type="entry name" value="TRX_family"/>
    <property type="match status" value="1"/>
</dbReference>
<evidence type="ECO:0000256" key="13">
    <source>
        <dbReference type="ARBA" id="ARBA00013253"/>
    </source>
</evidence>
<evidence type="ECO:0000313" key="34">
    <source>
        <dbReference type="Proteomes" id="UP000198372"/>
    </source>
</evidence>
<dbReference type="SMART" id="SM01179">
    <property type="entry name" value="DUF862"/>
    <property type="match status" value="1"/>
</dbReference>
<dbReference type="EC" id="4.1.2.25" evidence="12"/>
<evidence type="ECO:0000256" key="19">
    <source>
        <dbReference type="ARBA" id="ARBA00022801"/>
    </source>
</evidence>
<gene>
    <name evidence="33" type="ORF">BQ2448_3569</name>
</gene>
<dbReference type="Gene3D" id="3.30.1130.10">
    <property type="match status" value="2"/>
</dbReference>
<evidence type="ECO:0000256" key="20">
    <source>
        <dbReference type="ARBA" id="ARBA00022840"/>
    </source>
</evidence>
<evidence type="ECO:0000256" key="12">
    <source>
        <dbReference type="ARBA" id="ARBA00013043"/>
    </source>
</evidence>
<comment type="similarity">
    <text evidence="9">In the N-terminal section; belongs to the DHNA family.</text>
</comment>
<dbReference type="FunFam" id="3.20.20.20:FF:000006">
    <property type="entry name" value="Dihydropteroate synthase"/>
    <property type="match status" value="1"/>
</dbReference>
<dbReference type="GO" id="GO:0046656">
    <property type="term" value="P:folic acid biosynthetic process"/>
    <property type="evidence" value="ECO:0007669"/>
    <property type="project" value="UniProtKB-KW"/>
</dbReference>
<evidence type="ECO:0000313" key="33">
    <source>
        <dbReference type="EMBL" id="SCV70807.1"/>
    </source>
</evidence>
<dbReference type="PROSITE" id="PS51858">
    <property type="entry name" value="PPPDE"/>
    <property type="match status" value="1"/>
</dbReference>
<evidence type="ECO:0000256" key="15">
    <source>
        <dbReference type="ARBA" id="ARBA00022679"/>
    </source>
</evidence>
<evidence type="ECO:0000259" key="30">
    <source>
        <dbReference type="PROSITE" id="PS51352"/>
    </source>
</evidence>
<keyword evidence="22" id="KW-0289">Folate biosynthesis</keyword>
<keyword evidence="23" id="KW-0511">Multifunctional enzyme</keyword>
<evidence type="ECO:0000256" key="22">
    <source>
        <dbReference type="ARBA" id="ARBA00022909"/>
    </source>
</evidence>
<dbReference type="SUPFAM" id="SSF52833">
    <property type="entry name" value="Thioredoxin-like"/>
    <property type="match status" value="1"/>
</dbReference>
<dbReference type="InterPro" id="IPR043133">
    <property type="entry name" value="GTP-CH-I_C/QueF"/>
</dbReference>
<evidence type="ECO:0000256" key="11">
    <source>
        <dbReference type="ARBA" id="ARBA00012458"/>
    </source>
</evidence>
<dbReference type="InterPro" id="IPR000550">
    <property type="entry name" value="Hppk"/>
</dbReference>
<dbReference type="Pfam" id="PF05903">
    <property type="entry name" value="Peptidase_C97"/>
    <property type="match status" value="1"/>
</dbReference>
<dbReference type="Pfam" id="PF08324">
    <property type="entry name" value="PUL"/>
    <property type="match status" value="1"/>
</dbReference>
<dbReference type="EC" id="2.5.1.15" evidence="11"/>
<dbReference type="InterPro" id="IPR006157">
    <property type="entry name" value="FolB_dom"/>
</dbReference>
<dbReference type="InterPro" id="IPR042266">
    <property type="entry name" value="PPPDE_sf"/>
</dbReference>
<dbReference type="SUPFAM" id="SSF55083">
    <property type="entry name" value="6-hydroxymethyl-7,8-dihydropterin pyrophosphokinase, HPPK"/>
    <property type="match status" value="1"/>
</dbReference>
<evidence type="ECO:0000256" key="5">
    <source>
        <dbReference type="ARBA" id="ARBA00004763"/>
    </source>
</evidence>
<evidence type="ECO:0000256" key="18">
    <source>
        <dbReference type="ARBA" id="ARBA00022777"/>
    </source>
</evidence>
<dbReference type="OrthoDB" id="615426at2759"/>
<dbReference type="Gene3D" id="3.90.1720.30">
    <property type="entry name" value="PPPDE domains"/>
    <property type="match status" value="1"/>
</dbReference>
<evidence type="ECO:0000259" key="31">
    <source>
        <dbReference type="PROSITE" id="PS51396"/>
    </source>
</evidence>
<dbReference type="Proteomes" id="UP000198372">
    <property type="component" value="Unassembled WGS sequence"/>
</dbReference>
<dbReference type="PROSITE" id="PS51396">
    <property type="entry name" value="PUL"/>
    <property type="match status" value="1"/>
</dbReference>
<evidence type="ECO:0000256" key="14">
    <source>
        <dbReference type="ARBA" id="ARBA00022670"/>
    </source>
</evidence>
<dbReference type="GO" id="GO:0006508">
    <property type="term" value="P:proteolysis"/>
    <property type="evidence" value="ECO:0007669"/>
    <property type="project" value="UniProtKB-KW"/>
</dbReference>
<dbReference type="GO" id="GO:0005740">
    <property type="term" value="C:mitochondrial envelope"/>
    <property type="evidence" value="ECO:0007669"/>
    <property type="project" value="TreeGrafter"/>
</dbReference>
<proteinExistence type="inferred from homology"/>
<evidence type="ECO:0000256" key="3">
    <source>
        <dbReference type="ARBA" id="ARBA00001353"/>
    </source>
</evidence>
<reference evidence="34" key="1">
    <citation type="submission" date="2016-09" db="EMBL/GenBank/DDBJ databases">
        <authorList>
            <person name="Jeantristanb JTB J.-T."/>
            <person name="Ricardo R."/>
        </authorList>
    </citation>
    <scope>NUCLEOTIDE SEQUENCE [LARGE SCALE GENOMIC DNA]</scope>
</reference>
<evidence type="ECO:0000259" key="32">
    <source>
        <dbReference type="PROSITE" id="PS51858"/>
    </source>
</evidence>
<dbReference type="Pfam" id="PF00809">
    <property type="entry name" value="Pterin_bind"/>
    <property type="match status" value="1"/>
</dbReference>
<evidence type="ECO:0000256" key="7">
    <source>
        <dbReference type="ARBA" id="ARBA00005051"/>
    </source>
</evidence>
<evidence type="ECO:0000256" key="8">
    <source>
        <dbReference type="ARBA" id="ARBA00008140"/>
    </source>
</evidence>
<evidence type="ECO:0000256" key="9">
    <source>
        <dbReference type="ARBA" id="ARBA00009640"/>
    </source>
</evidence>